<evidence type="ECO:0000256" key="2">
    <source>
        <dbReference type="ARBA" id="ARBA00022670"/>
    </source>
</evidence>
<evidence type="ECO:0000256" key="3">
    <source>
        <dbReference type="ARBA" id="ARBA00022801"/>
    </source>
</evidence>
<gene>
    <name evidence="6" type="ORF">DSCO28_49450</name>
</gene>
<dbReference type="GO" id="GO:0006508">
    <property type="term" value="P:proteolysis"/>
    <property type="evidence" value="ECO:0007669"/>
    <property type="project" value="UniProtKB-KW"/>
</dbReference>
<keyword evidence="3" id="KW-0378">Hydrolase</keyword>
<dbReference type="Proteomes" id="UP000425960">
    <property type="component" value="Chromosome"/>
</dbReference>
<evidence type="ECO:0008006" key="8">
    <source>
        <dbReference type="Google" id="ProtNLM"/>
    </source>
</evidence>
<evidence type="ECO:0000256" key="5">
    <source>
        <dbReference type="SAM" id="MobiDB-lite"/>
    </source>
</evidence>
<dbReference type="KEGG" id="dov:DSCO28_49450"/>
<dbReference type="SUPFAM" id="SSF50494">
    <property type="entry name" value="Trypsin-like serine proteases"/>
    <property type="match status" value="1"/>
</dbReference>
<dbReference type="Gene3D" id="2.40.10.120">
    <property type="match status" value="1"/>
</dbReference>
<dbReference type="Pfam" id="PF13365">
    <property type="entry name" value="Trypsin_2"/>
    <property type="match status" value="1"/>
</dbReference>
<dbReference type="Gene3D" id="2.40.10.10">
    <property type="entry name" value="Trypsin-like serine proteases"/>
    <property type="match status" value="1"/>
</dbReference>
<evidence type="ECO:0000256" key="1">
    <source>
        <dbReference type="ARBA" id="ARBA00010541"/>
    </source>
</evidence>
<organism evidence="6 7">
    <name type="scientific">Desulfosarcina ovata subsp. sediminis</name>
    <dbReference type="NCBI Taxonomy" id="885957"/>
    <lineage>
        <taxon>Bacteria</taxon>
        <taxon>Pseudomonadati</taxon>
        <taxon>Thermodesulfobacteriota</taxon>
        <taxon>Desulfobacteria</taxon>
        <taxon>Desulfobacterales</taxon>
        <taxon>Desulfosarcinaceae</taxon>
        <taxon>Desulfosarcina</taxon>
    </lineage>
</organism>
<dbReference type="InterPro" id="IPR009003">
    <property type="entry name" value="Peptidase_S1_PA"/>
</dbReference>
<protein>
    <recommendedName>
        <fullName evidence="8">DUF4124 domain-containing protein</fullName>
    </recommendedName>
</protein>
<feature type="coiled-coil region" evidence="4">
    <location>
        <begin position="127"/>
        <end position="157"/>
    </location>
</feature>
<proteinExistence type="inferred from homology"/>
<dbReference type="InterPro" id="IPR043504">
    <property type="entry name" value="Peptidase_S1_PA_chymotrypsin"/>
</dbReference>
<dbReference type="GO" id="GO:0008233">
    <property type="term" value="F:peptidase activity"/>
    <property type="evidence" value="ECO:0007669"/>
    <property type="project" value="UniProtKB-KW"/>
</dbReference>
<keyword evidence="2" id="KW-0645">Protease</keyword>
<dbReference type="InterPro" id="IPR051201">
    <property type="entry name" value="Chloro_Bact_Ser_Proteases"/>
</dbReference>
<dbReference type="PANTHER" id="PTHR43343">
    <property type="entry name" value="PEPTIDASE S12"/>
    <property type="match status" value="1"/>
</dbReference>
<dbReference type="AlphaFoldDB" id="A0A5K7ZVV5"/>
<evidence type="ECO:0000256" key="4">
    <source>
        <dbReference type="SAM" id="Coils"/>
    </source>
</evidence>
<dbReference type="EMBL" id="AP021876">
    <property type="protein sequence ID" value="BBO84379.1"/>
    <property type="molecule type" value="Genomic_DNA"/>
</dbReference>
<reference evidence="6 7" key="1">
    <citation type="submission" date="2019-11" db="EMBL/GenBank/DDBJ databases">
        <title>Comparative genomics of hydrocarbon-degrading Desulfosarcina strains.</title>
        <authorList>
            <person name="Watanabe M."/>
            <person name="Kojima H."/>
            <person name="Fukui M."/>
        </authorList>
    </citation>
    <scope>NUCLEOTIDE SEQUENCE [LARGE SCALE GENOMIC DNA]</scope>
    <source>
        <strain evidence="6 7">28bB2T</strain>
    </source>
</reference>
<evidence type="ECO:0000313" key="6">
    <source>
        <dbReference type="EMBL" id="BBO84379.1"/>
    </source>
</evidence>
<accession>A0A5K7ZVV5</accession>
<dbReference type="PANTHER" id="PTHR43343:SF3">
    <property type="entry name" value="PROTEASE DO-LIKE 8, CHLOROPLASTIC"/>
    <property type="match status" value="1"/>
</dbReference>
<feature type="region of interest" description="Disordered" evidence="5">
    <location>
        <begin position="35"/>
        <end position="56"/>
    </location>
</feature>
<evidence type="ECO:0000313" key="7">
    <source>
        <dbReference type="Proteomes" id="UP000425960"/>
    </source>
</evidence>
<keyword evidence="4" id="KW-0175">Coiled coil</keyword>
<name>A0A5K7ZVV5_9BACT</name>
<comment type="similarity">
    <text evidence="1">Belongs to the peptidase S1C family.</text>
</comment>
<sequence length="352" mass="37917">MLVGCCVAVCLSPGTVPAAVYKYKKDGVWHFTDDPAALPADQRPETTAADLPSGSTADDLNARLTAAFSPKNGVEAATLATVWVETAFGYGSGFFVTADGYLITNKHVIRPASSPGNTPGRATAVQAEALERHTAQIENQAKRLQTARKELDDFRRYLDSQPDSASRQYNEARYAQALQRYQAGRQSLDAARKKLSAQHAAFEAARLQQRVDAGIAALNQNFTIHLADNTPLYAYVVEISDTYDIALLKVDGYITPFLSPPRPFAVAQGEPVYAIGNPVQLRNSVTSGVISGFEGPFVKTNAQIYPGNSGGPLVTARGHVVGINTFKRLTHKFEGLGFAVSIQVVLEDLDSI</sequence>